<protein>
    <submittedName>
        <fullName evidence="2">Uncharacterized protein</fullName>
    </submittedName>
</protein>
<dbReference type="Pfam" id="PF13975">
    <property type="entry name" value="gag-asp_proteas"/>
    <property type="match status" value="1"/>
</dbReference>
<dbReference type="CDD" id="cd00303">
    <property type="entry name" value="retropepsin_like"/>
    <property type="match status" value="1"/>
</dbReference>
<dbReference type="Gene3D" id="2.40.70.10">
    <property type="entry name" value="Acid Proteases"/>
    <property type="match status" value="1"/>
</dbReference>
<dbReference type="InterPro" id="IPR021109">
    <property type="entry name" value="Peptidase_aspartic_dom_sf"/>
</dbReference>
<proteinExistence type="predicted"/>
<feature type="compositionally biased region" description="Low complexity" evidence="1">
    <location>
        <begin position="114"/>
        <end position="123"/>
    </location>
</feature>
<dbReference type="EMBL" id="JABTTQ020000001">
    <property type="protein sequence ID" value="KAK6164281.1"/>
    <property type="molecule type" value="Genomic_DNA"/>
</dbReference>
<evidence type="ECO:0000256" key="1">
    <source>
        <dbReference type="SAM" id="MobiDB-lite"/>
    </source>
</evidence>
<gene>
    <name evidence="2" type="ORF">DH2020_001145</name>
</gene>
<name>A0ABR0XYY8_REHGL</name>
<comment type="caution">
    <text evidence="2">The sequence shown here is derived from an EMBL/GenBank/DDBJ whole genome shotgun (WGS) entry which is preliminary data.</text>
</comment>
<evidence type="ECO:0000313" key="3">
    <source>
        <dbReference type="Proteomes" id="UP001318860"/>
    </source>
</evidence>
<evidence type="ECO:0000313" key="2">
    <source>
        <dbReference type="EMBL" id="KAK6164281.1"/>
    </source>
</evidence>
<dbReference type="SUPFAM" id="SSF50630">
    <property type="entry name" value="Acid proteases"/>
    <property type="match status" value="1"/>
</dbReference>
<organism evidence="2 3">
    <name type="scientific">Rehmannia glutinosa</name>
    <name type="common">Chinese foxglove</name>
    <dbReference type="NCBI Taxonomy" id="99300"/>
    <lineage>
        <taxon>Eukaryota</taxon>
        <taxon>Viridiplantae</taxon>
        <taxon>Streptophyta</taxon>
        <taxon>Embryophyta</taxon>
        <taxon>Tracheophyta</taxon>
        <taxon>Spermatophyta</taxon>
        <taxon>Magnoliopsida</taxon>
        <taxon>eudicotyledons</taxon>
        <taxon>Gunneridae</taxon>
        <taxon>Pentapetalae</taxon>
        <taxon>asterids</taxon>
        <taxon>lamiids</taxon>
        <taxon>Lamiales</taxon>
        <taxon>Orobanchaceae</taxon>
        <taxon>Rehmannieae</taxon>
        <taxon>Rehmannia</taxon>
    </lineage>
</organism>
<feature type="region of interest" description="Disordered" evidence="1">
    <location>
        <begin position="102"/>
        <end position="123"/>
    </location>
</feature>
<sequence>MAEGTRLKDLPEAKMKIDQILQTEAMKRETTEMKLQEQVTGINSEVQEQLSGLNGSGYFKLIPNIPDQQKVTLVSMHFEAIAKKVKAPTKPSFGASVNNMRTEFNTIPPPKPQYPSSSKPPLKLLSSSEMAARREKGLCYNCDEAFIFGHRCKKRVTYMIMTEDEELSYMQDHEALEQEVEQPNLPMEEVQMSLNAITGEDGITTMRLVGDCNGHKLHILIDSGSTLSFIQETTARKLGCDLEIVKPLLVKVANGRRMVSSQRAKGFSWKMQGHTFAYPLRVLQNEGCDLIRRRLVEVMHSY</sequence>
<dbReference type="Proteomes" id="UP001318860">
    <property type="component" value="Unassembled WGS sequence"/>
</dbReference>
<reference evidence="2 3" key="1">
    <citation type="journal article" date="2021" name="Comput. Struct. Biotechnol. J.">
        <title>De novo genome assembly of the potent medicinal plant Rehmannia glutinosa using nanopore technology.</title>
        <authorList>
            <person name="Ma L."/>
            <person name="Dong C."/>
            <person name="Song C."/>
            <person name="Wang X."/>
            <person name="Zheng X."/>
            <person name="Niu Y."/>
            <person name="Chen S."/>
            <person name="Feng W."/>
        </authorList>
    </citation>
    <scope>NUCLEOTIDE SEQUENCE [LARGE SCALE GENOMIC DNA]</scope>
    <source>
        <strain evidence="2">DH-2019</strain>
    </source>
</reference>
<keyword evidence="3" id="KW-1185">Reference proteome</keyword>
<accession>A0ABR0XYY8</accession>